<keyword evidence="10" id="KW-0315">Glutamine amidotransferase</keyword>
<keyword evidence="9" id="KW-0274">FAD</keyword>
<evidence type="ECO:0000256" key="5">
    <source>
        <dbReference type="ARBA" id="ARBA00022605"/>
    </source>
</evidence>
<dbReference type="EMBL" id="PGTN01000042">
    <property type="protein sequence ID" value="PJF47583.1"/>
    <property type="molecule type" value="Genomic_DNA"/>
</dbReference>
<dbReference type="PROSITE" id="PS51278">
    <property type="entry name" value="GATASE_TYPE_2"/>
    <property type="match status" value="1"/>
</dbReference>
<dbReference type="FunFam" id="2.160.20.60:FF:000001">
    <property type="entry name" value="Glutamate synthase, large subunit"/>
    <property type="match status" value="1"/>
</dbReference>
<dbReference type="PANTHER" id="PTHR11938">
    <property type="entry name" value="FAD NADPH DEHYDROGENASE/OXIDOREDUCTASE"/>
    <property type="match status" value="1"/>
</dbReference>
<dbReference type="InterPro" id="IPR006982">
    <property type="entry name" value="Glu_synth_centr_N"/>
</dbReference>
<evidence type="ECO:0000256" key="8">
    <source>
        <dbReference type="ARBA" id="ARBA00022723"/>
    </source>
</evidence>
<dbReference type="InterPro" id="IPR002932">
    <property type="entry name" value="Glu_synthdom"/>
</dbReference>
<dbReference type="Pfam" id="PF01493">
    <property type="entry name" value="GXGXG"/>
    <property type="match status" value="1"/>
</dbReference>
<protein>
    <submittedName>
        <fullName evidence="18">Glutamate synthase subunit alpha</fullName>
    </submittedName>
</protein>
<dbReference type="InterPro" id="IPR013785">
    <property type="entry name" value="Aldolase_TIM"/>
</dbReference>
<keyword evidence="5" id="KW-0028">Amino-acid biosynthesis</keyword>
<gene>
    <name evidence="18" type="ORF">CUN48_07820</name>
</gene>
<organism evidence="18 19">
    <name type="scientific">Candidatus Thermofonsia Clade 3 bacterium</name>
    <dbReference type="NCBI Taxonomy" id="2364212"/>
    <lineage>
        <taxon>Bacteria</taxon>
        <taxon>Bacillati</taxon>
        <taxon>Chloroflexota</taxon>
        <taxon>Candidatus Thermofontia</taxon>
        <taxon>Candidatus Thermofonsia Clade 3</taxon>
    </lineage>
</organism>
<dbReference type="InterPro" id="IPR050711">
    <property type="entry name" value="ET-N_metabolism_enzyme"/>
</dbReference>
<evidence type="ECO:0000256" key="11">
    <source>
        <dbReference type="ARBA" id="ARBA00023002"/>
    </source>
</evidence>
<keyword evidence="8" id="KW-0479">Metal-binding</keyword>
<feature type="domain" description="Glutamine amidotransferase type-2" evidence="17">
    <location>
        <begin position="22"/>
        <end position="418"/>
    </location>
</feature>
<sequence length="1574" mass="173208">MGGDRQGACAPLYDARFEHDACGIGFLADLSGRPTHKILDDGLKCLERLAHRGALDADGKSGDGAGVLCSLPSTLINRELERIGQQAHRPGDVAVGMMFLPRDANANARTREIIAAELERRELQVLMWRTVMHEPNVLGKRALEMLPDIQQVIVERPYGFRTELEFDQQLYLVRRRIENAVQAAGIEGFYICSFSCRTLVYKALVSATQLRRFYIDLNDPDFKVSHVIFHQRYSTNTFPSWEKAQPFRFLCHNGEINTVEGNQNWMRAREPELNSPIWGSEIEHLKPIVDVTSSDTGRLDNVIELLTLGGRDIRHAVKMCIPQAWEKDPDLSPAVKGFFRYHAALMEPWDGPASIVFSDGTLIGLALDRNGLRPARYLQTKDGLVYAGSEIGALDVEPERILVNGKLGPGQMICADLQARRLFTNDEILKGLASRKPYREWASRQRVRLEEVAQIVIEQPVVNSDALLVKQAQFGWTSEELTLVIKTMFEDGTEPVGSMGDDTPHAVLSPKPRPLFNYFKQRFAEVTNPPIDHLREDQVMSLRVLLGRRGNLLAETEELAHLVRLNSPVLSNEELKALQNLDDPAFQSVVLDATFPVPTLAPPVLALDAELESRECALERAVRKLCDDAERAVQFGASILILSDKKTGPQRAVIPALLAVGAVHHHLMRRGLRSRASLVVESGEAREVHHFAVLLGYGASAINPYLALDTAREAVQRGRVRDKSLSESEVVRRYIKAVEKGILKVMSKMGIASVDAYTGAQIFEAVGLAPELIEVCFTGTPSRIGGIGFDEIEQVVLQWHANAYRRIENEELRIENGSTPANANSEFSILNSQLKLDHPGFYKERAGGEPHGYSQKAVHALQKAVRLSNIFDYTGETEQVTGIARTKVKTFTLNGNFQRGYALYKEFANLFEPNGQPIEPRDLMAIRSDRAPIPIDEVEPLSSILARFSTAAMSLGALSPEAHETLAIAMTRLGGLSNSGEGGEEARRFMEEGNSGIKQVASGRFGVTPAYLLSAAELQIKMAQGSKPGEGGQIPGHKVTALIARVRHTVPGVALISPPPHHDIYSIEDLAQLIYDLKQINPDAKVSVKLVAQAGVGTIAAGVVKAMADIVLISGHSGGTGASPLSSIKNAGMPWEIGLAETQQTLLENNLRSRVRLRADGGLRTGRDVIIAALLGADEYSFGTAALIAEGCIMARVCHLNTCPTGVATQKPELRLKFEGKPEHVMAYLLYVAQDVRERLAQMGYRSLDEIIGRSDLIAKRSPSSHEALPVRHREEMLTLRSLNVVPPRDRPLRHSEPAPQYPRNALNEMIVQDARTAIDQQWPIKLHYTIRNQDRSIGARLSGEITKKYYDGGLPPGTVEISFRGYAGQSFGAFTTNGMRLHLVGAANDYVGKGMRGGEISIRPFPEVTYVWADNHILGNTALYGATGGALFAAGRAGERFAVRNSGACGVVEGVGEHACEYMTAGVVVVLGTTGRNFAAGMTGGMAFVYDPDGTFVNRCNTELVDVDRLTHPGMKKLVKSLLRRHYELTNSPRARELLTNWEEASLSFRRVLPKDRVAEIEAINEFSDFQQT</sequence>
<dbReference type="Pfam" id="PF01645">
    <property type="entry name" value="Glu_synthase"/>
    <property type="match status" value="1"/>
</dbReference>
<evidence type="ECO:0000256" key="12">
    <source>
        <dbReference type="ARBA" id="ARBA00023004"/>
    </source>
</evidence>
<keyword evidence="6" id="KW-0285">Flavoprotein</keyword>
<dbReference type="SUPFAM" id="SSF56235">
    <property type="entry name" value="N-terminal nucleophile aminohydrolases (Ntn hydrolases)"/>
    <property type="match status" value="1"/>
</dbReference>
<dbReference type="InterPro" id="IPR017932">
    <property type="entry name" value="GATase_2_dom"/>
</dbReference>
<keyword evidence="15" id="KW-0003">3Fe-4S</keyword>
<dbReference type="Gene3D" id="3.60.20.10">
    <property type="entry name" value="Glutamine Phosphoribosylpyrophosphate, subunit 1, domain 1"/>
    <property type="match status" value="1"/>
</dbReference>
<dbReference type="GO" id="GO:0019676">
    <property type="term" value="P:ammonia assimilation cycle"/>
    <property type="evidence" value="ECO:0007669"/>
    <property type="project" value="TreeGrafter"/>
</dbReference>
<dbReference type="GO" id="GO:0006537">
    <property type="term" value="P:glutamate biosynthetic process"/>
    <property type="evidence" value="ECO:0007669"/>
    <property type="project" value="UniProtKB-KW"/>
</dbReference>
<evidence type="ECO:0000256" key="4">
    <source>
        <dbReference type="ARBA" id="ARBA00009716"/>
    </source>
</evidence>
<evidence type="ECO:0000256" key="3">
    <source>
        <dbReference type="ARBA" id="ARBA00001974"/>
    </source>
</evidence>
<proteinExistence type="inferred from homology"/>
<dbReference type="CDD" id="cd00713">
    <property type="entry name" value="GltS"/>
    <property type="match status" value="1"/>
</dbReference>
<reference evidence="18 19" key="1">
    <citation type="submission" date="2017-11" db="EMBL/GenBank/DDBJ databases">
        <title>Evolution of Phototrophy in the Chloroflexi Phylum Driven by Horizontal Gene Transfer.</title>
        <authorList>
            <person name="Ward L.M."/>
            <person name="Hemp J."/>
            <person name="Shih P.M."/>
            <person name="Mcglynn S.E."/>
            <person name="Fischer W."/>
        </authorList>
    </citation>
    <scope>NUCLEOTIDE SEQUENCE [LARGE SCALE GENOMIC DNA]</scope>
    <source>
        <strain evidence="18">JP3_7</strain>
    </source>
</reference>
<evidence type="ECO:0000313" key="19">
    <source>
        <dbReference type="Proteomes" id="UP000230790"/>
    </source>
</evidence>
<comment type="cofactor">
    <cofactor evidence="3">
        <name>FAD</name>
        <dbReference type="ChEBI" id="CHEBI:57692"/>
    </cofactor>
</comment>
<comment type="pathway">
    <text evidence="16">Amino-acid biosynthesis.</text>
</comment>
<dbReference type="SUPFAM" id="SSF69336">
    <property type="entry name" value="Alpha subunit of glutamate synthase, C-terminal domain"/>
    <property type="match status" value="1"/>
</dbReference>
<dbReference type="GO" id="GO:0051538">
    <property type="term" value="F:3 iron, 4 sulfur cluster binding"/>
    <property type="evidence" value="ECO:0007669"/>
    <property type="project" value="UniProtKB-KW"/>
</dbReference>
<evidence type="ECO:0000256" key="15">
    <source>
        <dbReference type="ARBA" id="ARBA00023291"/>
    </source>
</evidence>
<keyword evidence="11" id="KW-0560">Oxidoreductase</keyword>
<evidence type="ECO:0000256" key="14">
    <source>
        <dbReference type="ARBA" id="ARBA00023164"/>
    </source>
</evidence>
<dbReference type="CDD" id="cd00982">
    <property type="entry name" value="gltB_C"/>
    <property type="match status" value="1"/>
</dbReference>
<dbReference type="InterPro" id="IPR029055">
    <property type="entry name" value="Ntn_hydrolases_N"/>
</dbReference>
<evidence type="ECO:0000256" key="7">
    <source>
        <dbReference type="ARBA" id="ARBA00022643"/>
    </source>
</evidence>
<dbReference type="FunFam" id="3.60.20.10:FF:000001">
    <property type="entry name" value="Glutamate synthase, large subunit"/>
    <property type="match status" value="1"/>
</dbReference>
<keyword evidence="14" id="KW-0314">Glutamate biosynthesis</keyword>
<dbReference type="Proteomes" id="UP000230790">
    <property type="component" value="Unassembled WGS sequence"/>
</dbReference>
<dbReference type="SUPFAM" id="SSF51395">
    <property type="entry name" value="FMN-linked oxidoreductases"/>
    <property type="match status" value="1"/>
</dbReference>
<dbReference type="FunFam" id="3.20.20.70:FF:000031">
    <property type="entry name" value="Glutamate synthase 1 [NADH]"/>
    <property type="match status" value="1"/>
</dbReference>
<dbReference type="Gene3D" id="2.160.20.60">
    <property type="entry name" value="Glutamate synthase, alpha subunit, C-terminal domain"/>
    <property type="match status" value="1"/>
</dbReference>
<dbReference type="Gene3D" id="3.20.20.70">
    <property type="entry name" value="Aldolase class I"/>
    <property type="match status" value="2"/>
</dbReference>
<dbReference type="Pfam" id="PF04898">
    <property type="entry name" value="Glu_syn_central"/>
    <property type="match status" value="1"/>
</dbReference>
<dbReference type="PANTHER" id="PTHR11938:SF133">
    <property type="entry name" value="GLUTAMATE SYNTHASE (NADH)"/>
    <property type="match status" value="1"/>
</dbReference>
<evidence type="ECO:0000256" key="9">
    <source>
        <dbReference type="ARBA" id="ARBA00022827"/>
    </source>
</evidence>
<keyword evidence="7" id="KW-0288">FMN</keyword>
<evidence type="ECO:0000256" key="1">
    <source>
        <dbReference type="ARBA" id="ARBA00001917"/>
    </source>
</evidence>
<comment type="similarity">
    <text evidence="4">Belongs to the glutamate synthase family.</text>
</comment>
<evidence type="ECO:0000256" key="6">
    <source>
        <dbReference type="ARBA" id="ARBA00022630"/>
    </source>
</evidence>
<comment type="cofactor">
    <cofactor evidence="2">
        <name>[3Fe-4S] cluster</name>
        <dbReference type="ChEBI" id="CHEBI:21137"/>
    </cofactor>
</comment>
<comment type="cofactor">
    <cofactor evidence="1">
        <name>FMN</name>
        <dbReference type="ChEBI" id="CHEBI:58210"/>
    </cofactor>
</comment>
<evidence type="ECO:0000256" key="16">
    <source>
        <dbReference type="ARBA" id="ARBA00029440"/>
    </source>
</evidence>
<keyword evidence="13" id="KW-0411">Iron-sulfur</keyword>
<accession>A0A2M8QCP9</accession>
<comment type="caution">
    <text evidence="18">The sequence shown here is derived from an EMBL/GenBank/DDBJ whole genome shotgun (WGS) entry which is preliminary data.</text>
</comment>
<dbReference type="Pfam" id="PF00310">
    <property type="entry name" value="GATase_2"/>
    <property type="match status" value="1"/>
</dbReference>
<evidence type="ECO:0000256" key="10">
    <source>
        <dbReference type="ARBA" id="ARBA00022962"/>
    </source>
</evidence>
<evidence type="ECO:0000256" key="13">
    <source>
        <dbReference type="ARBA" id="ARBA00023014"/>
    </source>
</evidence>
<evidence type="ECO:0000313" key="18">
    <source>
        <dbReference type="EMBL" id="PJF47583.1"/>
    </source>
</evidence>
<name>A0A2M8QCP9_9CHLR</name>
<dbReference type="InterPro" id="IPR036485">
    <property type="entry name" value="Glu_synth_asu_C_sf"/>
</dbReference>
<keyword evidence="12" id="KW-0408">Iron</keyword>
<dbReference type="InterPro" id="IPR002489">
    <property type="entry name" value="Glu_synth_asu_C"/>
</dbReference>
<evidence type="ECO:0000259" key="17">
    <source>
        <dbReference type="PROSITE" id="PS51278"/>
    </source>
</evidence>
<dbReference type="GO" id="GO:0046872">
    <property type="term" value="F:metal ion binding"/>
    <property type="evidence" value="ECO:0007669"/>
    <property type="project" value="UniProtKB-KW"/>
</dbReference>
<dbReference type="GO" id="GO:0015930">
    <property type="term" value="F:glutamate synthase activity"/>
    <property type="evidence" value="ECO:0007669"/>
    <property type="project" value="InterPro"/>
</dbReference>
<evidence type="ECO:0000256" key="2">
    <source>
        <dbReference type="ARBA" id="ARBA00001927"/>
    </source>
</evidence>
<dbReference type="CDD" id="cd02808">
    <property type="entry name" value="GltS_FMN"/>
    <property type="match status" value="1"/>
</dbReference>